<dbReference type="OrthoDB" id="10443194at2759"/>
<evidence type="ECO:0000313" key="2">
    <source>
        <dbReference type="EMBL" id="KAI3558505.1"/>
    </source>
</evidence>
<evidence type="ECO:0000313" key="3">
    <source>
        <dbReference type="Proteomes" id="UP001056436"/>
    </source>
</evidence>
<accession>A0A9P9XQK1</accession>
<comment type="caution">
    <text evidence="2">The sequence shown here is derived from an EMBL/GenBank/DDBJ whole genome shotgun (WGS) entry which is preliminary data.</text>
</comment>
<dbReference type="Proteomes" id="UP001056436">
    <property type="component" value="Unassembled WGS sequence"/>
</dbReference>
<protein>
    <submittedName>
        <fullName evidence="2">Uncharacterized protein</fullName>
    </submittedName>
</protein>
<evidence type="ECO:0000256" key="1">
    <source>
        <dbReference type="SAM" id="MobiDB-lite"/>
    </source>
</evidence>
<sequence length="168" mass="17898">MPGLVFLSTPPSSSSSSSSSSSTPSVSHTPSFCIRTPAPLSLPWPPSLTMTPLSPKAWPSPGGATTSVGLRVLYQDIYGTGAAPAQSDAFELHTWHVSQACQKQLSPTPTSRSPSPSPPFRSLTCDSMRLNLSLCRVVNKLLSSPITACETPSSYRRGAHRRPHLPRT</sequence>
<dbReference type="AlphaFoldDB" id="A0A9P9XQK1"/>
<feature type="region of interest" description="Disordered" evidence="1">
    <location>
        <begin position="1"/>
        <end position="30"/>
    </location>
</feature>
<proteinExistence type="predicted"/>
<organism evidence="2 3">
    <name type="scientific">Colletotrichum abscissum</name>
    <dbReference type="NCBI Taxonomy" id="1671311"/>
    <lineage>
        <taxon>Eukaryota</taxon>
        <taxon>Fungi</taxon>
        <taxon>Dikarya</taxon>
        <taxon>Ascomycota</taxon>
        <taxon>Pezizomycotina</taxon>
        <taxon>Sordariomycetes</taxon>
        <taxon>Hypocreomycetidae</taxon>
        <taxon>Glomerellales</taxon>
        <taxon>Glomerellaceae</taxon>
        <taxon>Colletotrichum</taxon>
        <taxon>Colletotrichum acutatum species complex</taxon>
    </lineage>
</organism>
<keyword evidence="3" id="KW-1185">Reference proteome</keyword>
<reference evidence="2" key="1">
    <citation type="submission" date="2019-01" db="EMBL/GenBank/DDBJ databases">
        <title>Colletotrichum abscissum LGMF1257.</title>
        <authorList>
            <person name="Baroncelli R."/>
        </authorList>
    </citation>
    <scope>NUCLEOTIDE SEQUENCE</scope>
    <source>
        <strain evidence="2">Ca142</strain>
    </source>
</reference>
<gene>
    <name evidence="2" type="ORF">CABS02_01120</name>
</gene>
<dbReference type="EMBL" id="SDAQ01000003">
    <property type="protein sequence ID" value="KAI3558505.1"/>
    <property type="molecule type" value="Genomic_DNA"/>
</dbReference>
<feature type="compositionally biased region" description="Low complexity" evidence="1">
    <location>
        <begin position="8"/>
        <end position="30"/>
    </location>
</feature>
<name>A0A9P9XQK1_9PEZI</name>